<dbReference type="Proteomes" id="UP000297245">
    <property type="component" value="Unassembled WGS sequence"/>
</dbReference>
<sequence length="194" mass="20022">MSILMDLKDKDQEDILHLDLPAAGAAAYARHQAGGQQGGAGGGRAPSVVSSSQSSNGPGGMMTAGRLVKEREAYGHHGPSSWQQQQQQQQQFGAFGPGPAAVGSMVGGGGPAQGQRRFSGSERDRSGSGSGGRYSGAGYGERSMVVHNPDLDEQGGQGGYAGGWSEEARRTYLAGWWAWSATSISAICDRNPGP</sequence>
<evidence type="ECO:0000313" key="2">
    <source>
        <dbReference type="EMBL" id="THU75529.1"/>
    </source>
</evidence>
<feature type="compositionally biased region" description="Low complexity" evidence="1">
    <location>
        <begin position="83"/>
        <end position="101"/>
    </location>
</feature>
<feature type="region of interest" description="Disordered" evidence="1">
    <location>
        <begin position="29"/>
        <end position="142"/>
    </location>
</feature>
<evidence type="ECO:0000313" key="3">
    <source>
        <dbReference type="Proteomes" id="UP000297245"/>
    </source>
</evidence>
<reference evidence="2 3" key="1">
    <citation type="journal article" date="2019" name="Nat. Ecol. Evol.">
        <title>Megaphylogeny resolves global patterns of mushroom evolution.</title>
        <authorList>
            <person name="Varga T."/>
            <person name="Krizsan K."/>
            <person name="Foldi C."/>
            <person name="Dima B."/>
            <person name="Sanchez-Garcia M."/>
            <person name="Sanchez-Ramirez S."/>
            <person name="Szollosi G.J."/>
            <person name="Szarkandi J.G."/>
            <person name="Papp V."/>
            <person name="Albert L."/>
            <person name="Andreopoulos W."/>
            <person name="Angelini C."/>
            <person name="Antonin V."/>
            <person name="Barry K.W."/>
            <person name="Bougher N.L."/>
            <person name="Buchanan P."/>
            <person name="Buyck B."/>
            <person name="Bense V."/>
            <person name="Catcheside P."/>
            <person name="Chovatia M."/>
            <person name="Cooper J."/>
            <person name="Damon W."/>
            <person name="Desjardin D."/>
            <person name="Finy P."/>
            <person name="Geml J."/>
            <person name="Haridas S."/>
            <person name="Hughes K."/>
            <person name="Justo A."/>
            <person name="Karasinski D."/>
            <person name="Kautmanova I."/>
            <person name="Kiss B."/>
            <person name="Kocsube S."/>
            <person name="Kotiranta H."/>
            <person name="LaButti K.M."/>
            <person name="Lechner B.E."/>
            <person name="Liimatainen K."/>
            <person name="Lipzen A."/>
            <person name="Lukacs Z."/>
            <person name="Mihaltcheva S."/>
            <person name="Morgado L.N."/>
            <person name="Niskanen T."/>
            <person name="Noordeloos M.E."/>
            <person name="Ohm R.A."/>
            <person name="Ortiz-Santana B."/>
            <person name="Ovrebo C."/>
            <person name="Racz N."/>
            <person name="Riley R."/>
            <person name="Savchenko A."/>
            <person name="Shiryaev A."/>
            <person name="Soop K."/>
            <person name="Spirin V."/>
            <person name="Szebenyi C."/>
            <person name="Tomsovsky M."/>
            <person name="Tulloss R.E."/>
            <person name="Uehling J."/>
            <person name="Grigoriev I.V."/>
            <person name="Vagvolgyi C."/>
            <person name="Papp T."/>
            <person name="Martin F.M."/>
            <person name="Miettinen O."/>
            <person name="Hibbett D.S."/>
            <person name="Nagy L.G."/>
        </authorList>
    </citation>
    <scope>NUCLEOTIDE SEQUENCE [LARGE SCALE GENOMIC DNA]</scope>
    <source>
        <strain evidence="2 3">CBS 962.96</strain>
    </source>
</reference>
<gene>
    <name evidence="2" type="ORF">K435DRAFT_880653</name>
</gene>
<name>A0A4S8KJC4_DENBC</name>
<keyword evidence="3" id="KW-1185">Reference proteome</keyword>
<organism evidence="2 3">
    <name type="scientific">Dendrothele bispora (strain CBS 962.96)</name>
    <dbReference type="NCBI Taxonomy" id="1314807"/>
    <lineage>
        <taxon>Eukaryota</taxon>
        <taxon>Fungi</taxon>
        <taxon>Dikarya</taxon>
        <taxon>Basidiomycota</taxon>
        <taxon>Agaricomycotina</taxon>
        <taxon>Agaricomycetes</taxon>
        <taxon>Agaricomycetidae</taxon>
        <taxon>Agaricales</taxon>
        <taxon>Agaricales incertae sedis</taxon>
        <taxon>Dendrothele</taxon>
    </lineage>
</organism>
<protein>
    <submittedName>
        <fullName evidence="2">Uncharacterized protein</fullName>
    </submittedName>
</protein>
<proteinExistence type="predicted"/>
<evidence type="ECO:0000256" key="1">
    <source>
        <dbReference type="SAM" id="MobiDB-lite"/>
    </source>
</evidence>
<dbReference type="EMBL" id="ML181970">
    <property type="protein sequence ID" value="THU75529.1"/>
    <property type="molecule type" value="Genomic_DNA"/>
</dbReference>
<feature type="compositionally biased region" description="Low complexity" evidence="1">
    <location>
        <begin position="45"/>
        <end position="55"/>
    </location>
</feature>
<accession>A0A4S8KJC4</accession>
<feature type="compositionally biased region" description="Gly residues" evidence="1">
    <location>
        <begin position="35"/>
        <end position="44"/>
    </location>
</feature>
<feature type="compositionally biased region" description="Gly residues" evidence="1">
    <location>
        <begin position="128"/>
        <end position="139"/>
    </location>
</feature>
<dbReference type="AlphaFoldDB" id="A0A4S8KJC4"/>